<organism evidence="1 2">
    <name type="scientific">Piloderma croceum (strain F 1598)</name>
    <dbReference type="NCBI Taxonomy" id="765440"/>
    <lineage>
        <taxon>Eukaryota</taxon>
        <taxon>Fungi</taxon>
        <taxon>Dikarya</taxon>
        <taxon>Basidiomycota</taxon>
        <taxon>Agaricomycotina</taxon>
        <taxon>Agaricomycetes</taxon>
        <taxon>Agaricomycetidae</taxon>
        <taxon>Atheliales</taxon>
        <taxon>Atheliaceae</taxon>
        <taxon>Piloderma</taxon>
    </lineage>
</organism>
<dbReference type="HOGENOM" id="CLU_1619655_0_0_1"/>
<reference evidence="2" key="2">
    <citation type="submission" date="2015-01" db="EMBL/GenBank/DDBJ databases">
        <title>Evolutionary Origins and Diversification of the Mycorrhizal Mutualists.</title>
        <authorList>
            <consortium name="DOE Joint Genome Institute"/>
            <consortium name="Mycorrhizal Genomics Consortium"/>
            <person name="Kohler A."/>
            <person name="Kuo A."/>
            <person name="Nagy L.G."/>
            <person name="Floudas D."/>
            <person name="Copeland A."/>
            <person name="Barry K.W."/>
            <person name="Cichocki N."/>
            <person name="Veneault-Fourrey C."/>
            <person name="LaButti K."/>
            <person name="Lindquist E.A."/>
            <person name="Lipzen A."/>
            <person name="Lundell T."/>
            <person name="Morin E."/>
            <person name="Murat C."/>
            <person name="Riley R."/>
            <person name="Ohm R."/>
            <person name="Sun H."/>
            <person name="Tunlid A."/>
            <person name="Henrissat B."/>
            <person name="Grigoriev I.V."/>
            <person name="Hibbett D.S."/>
            <person name="Martin F."/>
        </authorList>
    </citation>
    <scope>NUCLEOTIDE SEQUENCE [LARGE SCALE GENOMIC DNA]</scope>
    <source>
        <strain evidence="2">F 1598</strain>
    </source>
</reference>
<dbReference type="Proteomes" id="UP000054166">
    <property type="component" value="Unassembled WGS sequence"/>
</dbReference>
<accession>A0A0C3BUP0</accession>
<sequence>MYIIQFIQLYSIALAITAIVVSISDAPDIASELASKHTAVLASNFVLTHGQKGESFTSFFTAKIGLQTSGVVHSGVAELDVGQQIASFTVTAKLAFVKKHQDKLFHKLSVYNHLAPKDTKSIPPVWGIFAMAETMVLIVLLHDAGLSIRDGTVVQVFPKVCSTV</sequence>
<keyword evidence="2" id="KW-1185">Reference proteome</keyword>
<gene>
    <name evidence="1" type="ORF">PILCRDRAFT_9097</name>
</gene>
<dbReference type="EMBL" id="KN833001">
    <property type="protein sequence ID" value="KIM81062.1"/>
    <property type="molecule type" value="Genomic_DNA"/>
</dbReference>
<protein>
    <submittedName>
        <fullName evidence="1">Uncharacterized protein</fullName>
    </submittedName>
</protein>
<dbReference type="InParanoid" id="A0A0C3BUP0"/>
<evidence type="ECO:0000313" key="1">
    <source>
        <dbReference type="EMBL" id="KIM81062.1"/>
    </source>
</evidence>
<evidence type="ECO:0000313" key="2">
    <source>
        <dbReference type="Proteomes" id="UP000054166"/>
    </source>
</evidence>
<name>A0A0C3BUP0_PILCF</name>
<reference evidence="1 2" key="1">
    <citation type="submission" date="2014-04" db="EMBL/GenBank/DDBJ databases">
        <authorList>
            <consortium name="DOE Joint Genome Institute"/>
            <person name="Kuo A."/>
            <person name="Tarkka M."/>
            <person name="Buscot F."/>
            <person name="Kohler A."/>
            <person name="Nagy L.G."/>
            <person name="Floudas D."/>
            <person name="Copeland A."/>
            <person name="Barry K.W."/>
            <person name="Cichocki N."/>
            <person name="Veneault-Fourrey C."/>
            <person name="LaButti K."/>
            <person name="Lindquist E.A."/>
            <person name="Lipzen A."/>
            <person name="Lundell T."/>
            <person name="Morin E."/>
            <person name="Murat C."/>
            <person name="Sun H."/>
            <person name="Tunlid A."/>
            <person name="Henrissat B."/>
            <person name="Grigoriev I.V."/>
            <person name="Hibbett D.S."/>
            <person name="Martin F."/>
            <person name="Nordberg H.P."/>
            <person name="Cantor M.N."/>
            <person name="Hua S.X."/>
        </authorList>
    </citation>
    <scope>NUCLEOTIDE SEQUENCE [LARGE SCALE GENOMIC DNA]</scope>
    <source>
        <strain evidence="1 2">F 1598</strain>
    </source>
</reference>
<dbReference type="AlphaFoldDB" id="A0A0C3BUP0"/>
<proteinExistence type="predicted"/>